<gene>
    <name evidence="1" type="ORF">MARI151_40034</name>
</gene>
<dbReference type="AlphaFoldDB" id="A0A653TUE4"/>
<accession>A0A653TUE4</accession>
<dbReference type="RefSeq" id="WP_159303214.1">
    <property type="nucleotide sequence ID" value="NZ_LR733271.1"/>
</dbReference>
<sequence length="156" mass="18360">MNWFGTFEKTVQVIRDYYWIALIPIALWALLKNISEEKDIEQNFAESYGEIYNSTSVYKKASKNSYKYKFEYNGMEYFGSSIGSWQDGISVGKIYKVEFSSKDPQHSRMNFEIEYSKKIIQNKEGKLDTVFIPTSELRLELSTDLNNRLQKLKKLN</sequence>
<evidence type="ECO:0000313" key="2">
    <source>
        <dbReference type="Proteomes" id="UP000430202"/>
    </source>
</evidence>
<proteinExistence type="predicted"/>
<dbReference type="Proteomes" id="UP000430202">
    <property type="component" value="Unassembled WGS sequence"/>
</dbReference>
<dbReference type="EMBL" id="CABWLR010000004">
    <property type="protein sequence ID" value="VXB84073.1"/>
    <property type="molecule type" value="Genomic_DNA"/>
</dbReference>
<organism evidence="1 2">
    <name type="scientific">Maribacter litoralis</name>
    <dbReference type="NCBI Taxonomy" id="2059726"/>
    <lineage>
        <taxon>Bacteria</taxon>
        <taxon>Pseudomonadati</taxon>
        <taxon>Bacteroidota</taxon>
        <taxon>Flavobacteriia</taxon>
        <taxon>Flavobacteriales</taxon>
        <taxon>Flavobacteriaceae</taxon>
        <taxon>Maribacter</taxon>
    </lineage>
</organism>
<keyword evidence="2" id="KW-1185">Reference proteome</keyword>
<protein>
    <submittedName>
        <fullName evidence="1">Uncharacterized protein</fullName>
    </submittedName>
</protein>
<name>A0A653TUE4_9FLAO</name>
<reference evidence="1 2" key="1">
    <citation type="submission" date="2019-10" db="EMBL/GenBank/DDBJ databases">
        <authorList>
            <person name="Karimi E."/>
        </authorList>
    </citation>
    <scope>NUCLEOTIDE SEQUENCE [LARGE SCALE GENOMIC DNA]</scope>
    <source>
        <strain evidence="1">Maribacter sp. 151</strain>
    </source>
</reference>
<evidence type="ECO:0000313" key="1">
    <source>
        <dbReference type="EMBL" id="VXB84073.1"/>
    </source>
</evidence>